<feature type="transmembrane region" description="Helical" evidence="7">
    <location>
        <begin position="308"/>
        <end position="327"/>
    </location>
</feature>
<feature type="transmembrane region" description="Helical" evidence="7">
    <location>
        <begin position="178"/>
        <end position="197"/>
    </location>
</feature>
<dbReference type="Proteomes" id="UP000316726">
    <property type="component" value="Chromosome 10"/>
</dbReference>
<organism evidence="9 10">
    <name type="scientific">Chloropicon primus</name>
    <dbReference type="NCBI Taxonomy" id="1764295"/>
    <lineage>
        <taxon>Eukaryota</taxon>
        <taxon>Viridiplantae</taxon>
        <taxon>Chlorophyta</taxon>
        <taxon>Chloropicophyceae</taxon>
        <taxon>Chloropicales</taxon>
        <taxon>Chloropicaceae</taxon>
        <taxon>Chloropicon</taxon>
    </lineage>
</organism>
<gene>
    <name evidence="9" type="ORF">A3770_10p59830</name>
</gene>
<dbReference type="InterPro" id="IPR020846">
    <property type="entry name" value="MFS_dom"/>
</dbReference>
<dbReference type="GO" id="GO:0022857">
    <property type="term" value="F:transmembrane transporter activity"/>
    <property type="evidence" value="ECO:0007669"/>
    <property type="project" value="InterPro"/>
</dbReference>
<feature type="transmembrane region" description="Helical" evidence="7">
    <location>
        <begin position="526"/>
        <end position="546"/>
    </location>
</feature>
<reference evidence="9 10" key="1">
    <citation type="submission" date="2018-07" db="EMBL/GenBank/DDBJ databases">
        <title>The complete nuclear genome of the prasinophyte Chloropicon primus (CCMP1205).</title>
        <authorList>
            <person name="Pombert J.-F."/>
            <person name="Otis C."/>
            <person name="Turmel M."/>
            <person name="Lemieux C."/>
        </authorList>
    </citation>
    <scope>NUCLEOTIDE SEQUENCE [LARGE SCALE GENOMIC DNA]</scope>
    <source>
        <strain evidence="9 10">CCMP1205</strain>
    </source>
</reference>
<feature type="transmembrane region" description="Helical" evidence="7">
    <location>
        <begin position="462"/>
        <end position="482"/>
    </location>
</feature>
<dbReference type="PROSITE" id="PS50850">
    <property type="entry name" value="MFS"/>
    <property type="match status" value="1"/>
</dbReference>
<feature type="region of interest" description="Disordered" evidence="6">
    <location>
        <begin position="335"/>
        <end position="354"/>
    </location>
</feature>
<keyword evidence="5 7" id="KW-0472">Membrane</keyword>
<feature type="compositionally biased region" description="Low complexity" evidence="6">
    <location>
        <begin position="379"/>
        <end position="397"/>
    </location>
</feature>
<evidence type="ECO:0000256" key="6">
    <source>
        <dbReference type="SAM" id="MobiDB-lite"/>
    </source>
</evidence>
<keyword evidence="10" id="KW-1185">Reference proteome</keyword>
<dbReference type="OrthoDB" id="370281at2759"/>
<feature type="transmembrane region" description="Helical" evidence="7">
    <location>
        <begin position="412"/>
        <end position="442"/>
    </location>
</feature>
<dbReference type="PANTHER" id="PTHR23510:SF3">
    <property type="entry name" value="MAJOR FACILITATOR SUPERFAMILY DOMAIN-CONTAINING PROTEIN 8"/>
    <property type="match status" value="1"/>
</dbReference>
<feature type="region of interest" description="Disordered" evidence="6">
    <location>
        <begin position="371"/>
        <end position="397"/>
    </location>
</feature>
<feature type="domain" description="Major facilitator superfamily (MFS) profile" evidence="8">
    <location>
        <begin position="140"/>
        <end position="612"/>
    </location>
</feature>
<feature type="transmembrane region" description="Helical" evidence="7">
    <location>
        <begin position="587"/>
        <end position="609"/>
    </location>
</feature>
<dbReference type="InterPro" id="IPR036259">
    <property type="entry name" value="MFS_trans_sf"/>
</dbReference>
<comment type="subcellular location">
    <subcellularLocation>
        <location evidence="1">Endomembrane system</location>
        <topology evidence="1">Multi-pass membrane protein</topology>
    </subcellularLocation>
</comment>
<evidence type="ECO:0000256" key="7">
    <source>
        <dbReference type="SAM" id="Phobius"/>
    </source>
</evidence>
<sequence length="619" mass="65865">MSLESGLMVVRELVGEEDGGRGGRTPPRGDGEIEEWSLGEAGDEDPYHRLGGGGEEERPRGRWAWATGAQHARDDASRAAADTPCPSPPRFGGSWRAAFFDRKGSLRPTDLVDPLLGEREGGRLGGWARLGGEGARRRVSMVFICFIVLVGDGNRGLVLPTLQGYLSKFGGTSSAVGVANAGFSAGRLLAAPVYGYWMDQRNTGEVLLFSMAICAICNLLYTYASYVHVNGFLSPTFMIVASRTMLGVGASVLGVGRAYIAKQTSKAERGPYIAILCALQYAGFTLTAFISMIDFGGIASLSLTKYNLPGFVLTVAYAVGIVVLLTVPNTLFDPEAGHQTNSERRSLGRSKYHNSSQPYLMQLEKSESTESLAREAEAAQETEAMAPGGPAEAAGKGGSSSSLRKLLDVPGIVVIFILLNFTVRAVLATLETLSTYIISYLYTGSTSQKVWRADGAPFRVSITFTVIGVFGLIVFAGVYYLSGHFPDRSTLLLGLGFILAGLGLTLDPHDGEGLDREMSLARFEIGVGMVWGLGYPLSQTVVVSALSKVLSKEQQGIWMGNLASAGSAGRILAPTIAGYVYSSTHSHTGFVPLTSCFVITGLSMLLVAAKWKQLAPSDV</sequence>
<dbReference type="AlphaFoldDB" id="A0A5B8MV03"/>
<dbReference type="EMBL" id="CP031043">
    <property type="protein sequence ID" value="QDZ23465.1"/>
    <property type="molecule type" value="Genomic_DNA"/>
</dbReference>
<dbReference type="SUPFAM" id="SSF103473">
    <property type="entry name" value="MFS general substrate transporter"/>
    <property type="match status" value="1"/>
</dbReference>
<feature type="transmembrane region" description="Helical" evidence="7">
    <location>
        <begin position="489"/>
        <end position="506"/>
    </location>
</feature>
<evidence type="ECO:0000256" key="1">
    <source>
        <dbReference type="ARBA" id="ARBA00004127"/>
    </source>
</evidence>
<evidence type="ECO:0000256" key="3">
    <source>
        <dbReference type="ARBA" id="ARBA00022692"/>
    </source>
</evidence>
<feature type="transmembrane region" description="Helical" evidence="7">
    <location>
        <begin position="236"/>
        <end position="260"/>
    </location>
</feature>
<evidence type="ECO:0000313" key="9">
    <source>
        <dbReference type="EMBL" id="QDZ23465.1"/>
    </source>
</evidence>
<evidence type="ECO:0000259" key="8">
    <source>
        <dbReference type="PROSITE" id="PS50850"/>
    </source>
</evidence>
<dbReference type="PANTHER" id="PTHR23510">
    <property type="entry name" value="INNER MEMBRANE TRANSPORT PROTEIN YAJR"/>
    <property type="match status" value="1"/>
</dbReference>
<proteinExistence type="predicted"/>
<feature type="compositionally biased region" description="Acidic residues" evidence="6">
    <location>
        <begin position="32"/>
        <end position="44"/>
    </location>
</feature>
<feature type="region of interest" description="Disordered" evidence="6">
    <location>
        <begin position="12"/>
        <end position="60"/>
    </location>
</feature>
<dbReference type="InterPro" id="IPR011701">
    <property type="entry name" value="MFS"/>
</dbReference>
<keyword evidence="2" id="KW-0813">Transport</keyword>
<evidence type="ECO:0000256" key="4">
    <source>
        <dbReference type="ARBA" id="ARBA00022989"/>
    </source>
</evidence>
<keyword evidence="3 7" id="KW-0812">Transmembrane</keyword>
<feature type="transmembrane region" description="Helical" evidence="7">
    <location>
        <begin position="206"/>
        <end position="224"/>
    </location>
</feature>
<dbReference type="Gene3D" id="1.20.1250.20">
    <property type="entry name" value="MFS general substrate transporter like domains"/>
    <property type="match status" value="1"/>
</dbReference>
<feature type="transmembrane region" description="Helical" evidence="7">
    <location>
        <begin position="139"/>
        <end position="158"/>
    </location>
</feature>
<dbReference type="InterPro" id="IPR051068">
    <property type="entry name" value="MFS_Domain-Containing_Protein"/>
</dbReference>
<evidence type="ECO:0000313" key="10">
    <source>
        <dbReference type="Proteomes" id="UP000316726"/>
    </source>
</evidence>
<feature type="transmembrane region" description="Helical" evidence="7">
    <location>
        <begin position="272"/>
        <end position="293"/>
    </location>
</feature>
<dbReference type="STRING" id="1764295.A0A5B8MV03"/>
<evidence type="ECO:0000256" key="5">
    <source>
        <dbReference type="ARBA" id="ARBA00023136"/>
    </source>
</evidence>
<name>A0A5B8MV03_9CHLO</name>
<dbReference type="Pfam" id="PF07690">
    <property type="entry name" value="MFS_1"/>
    <property type="match status" value="1"/>
</dbReference>
<accession>A0A5B8MV03</accession>
<dbReference type="GO" id="GO:0012505">
    <property type="term" value="C:endomembrane system"/>
    <property type="evidence" value="ECO:0007669"/>
    <property type="project" value="UniProtKB-SubCell"/>
</dbReference>
<keyword evidence="4 7" id="KW-1133">Transmembrane helix</keyword>
<protein>
    <submittedName>
        <fullName evidence="9">MFS general substrate transporter</fullName>
    </submittedName>
</protein>
<feature type="transmembrane region" description="Helical" evidence="7">
    <location>
        <begin position="558"/>
        <end position="581"/>
    </location>
</feature>
<evidence type="ECO:0000256" key="2">
    <source>
        <dbReference type="ARBA" id="ARBA00022448"/>
    </source>
</evidence>